<dbReference type="PANTHER" id="PTHR30050">
    <property type="entry name" value="CHROMOSOMAL REPLICATION INITIATOR PROTEIN DNAA"/>
    <property type="match status" value="1"/>
</dbReference>
<dbReference type="RefSeq" id="WP_084057974.1">
    <property type="nucleotide sequence ID" value="NZ_FWXF01000012.1"/>
</dbReference>
<dbReference type="Gene3D" id="1.10.1750.10">
    <property type="match status" value="1"/>
</dbReference>
<dbReference type="Gene3D" id="1.10.8.60">
    <property type="match status" value="1"/>
</dbReference>
<comment type="caution">
    <text evidence="8">Lacks conserved residue(s) required for the propagation of feature annotation.</text>
</comment>
<dbReference type="GO" id="GO:0005524">
    <property type="term" value="F:ATP binding"/>
    <property type="evidence" value="ECO:0007669"/>
    <property type="project" value="UniProtKB-UniRule"/>
</dbReference>
<dbReference type="AlphaFoldDB" id="A0A1W1XMJ2"/>
<dbReference type="GO" id="GO:0006270">
    <property type="term" value="P:DNA replication initiation"/>
    <property type="evidence" value="ECO:0007669"/>
    <property type="project" value="UniProtKB-UniRule"/>
</dbReference>
<dbReference type="Gene3D" id="3.30.300.180">
    <property type="match status" value="1"/>
</dbReference>
<evidence type="ECO:0000256" key="8">
    <source>
        <dbReference type="HAMAP-Rule" id="MF_00377"/>
    </source>
</evidence>
<proteinExistence type="inferred from homology"/>
<dbReference type="Pfam" id="PF11638">
    <property type="entry name" value="DnaA_N"/>
    <property type="match status" value="1"/>
</dbReference>
<dbReference type="CDD" id="cd06571">
    <property type="entry name" value="Bac_DnaA_C"/>
    <property type="match status" value="1"/>
</dbReference>
<dbReference type="InterPro" id="IPR020591">
    <property type="entry name" value="Chromosome_initiator_DnaA-like"/>
</dbReference>
<dbReference type="HAMAP" id="MF_00377">
    <property type="entry name" value="DnaA_bact"/>
    <property type="match status" value="1"/>
</dbReference>
<dbReference type="CDD" id="cd00009">
    <property type="entry name" value="AAA"/>
    <property type="match status" value="1"/>
</dbReference>
<dbReference type="GO" id="GO:0003688">
    <property type="term" value="F:DNA replication origin binding"/>
    <property type="evidence" value="ECO:0007669"/>
    <property type="project" value="UniProtKB-UniRule"/>
</dbReference>
<dbReference type="InterPro" id="IPR001957">
    <property type="entry name" value="Chromosome_initiator_DnaA"/>
</dbReference>
<evidence type="ECO:0000259" key="12">
    <source>
        <dbReference type="SMART" id="SM00382"/>
    </source>
</evidence>
<evidence type="ECO:0000256" key="11">
    <source>
        <dbReference type="RuleBase" id="RU004227"/>
    </source>
</evidence>
<comment type="function">
    <text evidence="8 10">Plays an essential role in the initiation and regulation of chromosomal replication. ATP-DnaA binds to the origin of replication (oriC) to initiate formation of the DNA replication initiation complex once per cell cycle. Binds the DnaA box (a 9 base pair repeat at the origin) and separates the double-stranded (ds)DNA. Forms a right-handed helical filament on oriC DNA; dsDNA binds to the exterior of the filament while single-stranded (ss)DNA is stabiized in the filament's interior. The ATP-DnaA-oriC complex binds and stabilizes one strand of the AT-rich DNA unwinding element (DUE), permitting loading of DNA polymerase. After initiation quickly degrades to an ADP-DnaA complex that is not apt for DNA replication. Binds acidic phospholipids.</text>
</comment>
<reference evidence="14 15" key="1">
    <citation type="submission" date="2017-04" db="EMBL/GenBank/DDBJ databases">
        <authorList>
            <person name="Afonso C.L."/>
            <person name="Miller P.J."/>
            <person name="Scott M.A."/>
            <person name="Spackman E."/>
            <person name="Goraichik I."/>
            <person name="Dimitrov K.M."/>
            <person name="Suarez D.L."/>
            <person name="Swayne D.E."/>
        </authorList>
    </citation>
    <scope>NUCLEOTIDE SEQUENCE [LARGE SCALE GENOMIC DNA]</scope>
    <source>
        <strain evidence="14 15">DSM 13146</strain>
    </source>
</reference>
<comment type="similarity">
    <text evidence="1 8 11">Belongs to the DnaA family.</text>
</comment>
<evidence type="ECO:0000256" key="9">
    <source>
        <dbReference type="NCBIfam" id="TIGR00362"/>
    </source>
</evidence>
<dbReference type="InterPro" id="IPR024633">
    <property type="entry name" value="DnaA_N_dom"/>
</dbReference>
<comment type="subunit">
    <text evidence="8">Oligomerizes as a right-handed, spiral filament on DNA at oriC.</text>
</comment>
<dbReference type="InterPro" id="IPR010921">
    <property type="entry name" value="Trp_repressor/repl_initiator"/>
</dbReference>
<keyword evidence="3 8" id="KW-0235">DNA replication</keyword>
<dbReference type="InterPro" id="IPR027417">
    <property type="entry name" value="P-loop_NTPase"/>
</dbReference>
<keyword evidence="4 8" id="KW-0547">Nucleotide-binding</keyword>
<evidence type="ECO:0000256" key="2">
    <source>
        <dbReference type="ARBA" id="ARBA00022490"/>
    </source>
</evidence>
<feature type="region of interest" description="Domain I, interacts with DnaA modulators" evidence="8">
    <location>
        <begin position="1"/>
        <end position="108"/>
    </location>
</feature>
<dbReference type="PROSITE" id="PS01008">
    <property type="entry name" value="DNAA"/>
    <property type="match status" value="1"/>
</dbReference>
<name>A0A1W1XMJ2_9BACT</name>
<dbReference type="GO" id="GO:0005737">
    <property type="term" value="C:cytoplasm"/>
    <property type="evidence" value="ECO:0007669"/>
    <property type="project" value="UniProtKB-SubCell"/>
</dbReference>
<evidence type="ECO:0000256" key="4">
    <source>
        <dbReference type="ARBA" id="ARBA00022741"/>
    </source>
</evidence>
<dbReference type="NCBIfam" id="TIGR00362">
    <property type="entry name" value="DnaA"/>
    <property type="match status" value="1"/>
</dbReference>
<comment type="subcellular location">
    <subcellularLocation>
        <location evidence="8">Cytoplasm</location>
    </subcellularLocation>
</comment>
<comment type="domain">
    <text evidence="8">Domain I is involved in oligomerization and binding regulators, domain II is flexibile and of varying length in different bacteria, domain III forms the AAA+ region, while domain IV binds dsDNA.</text>
</comment>
<evidence type="ECO:0000313" key="15">
    <source>
        <dbReference type="Proteomes" id="UP000192783"/>
    </source>
</evidence>
<organism evidence="14 15">
    <name type="scientific">Desulfacinum hydrothermale DSM 13146</name>
    <dbReference type="NCBI Taxonomy" id="1121390"/>
    <lineage>
        <taxon>Bacteria</taxon>
        <taxon>Pseudomonadati</taxon>
        <taxon>Thermodesulfobacteriota</taxon>
        <taxon>Syntrophobacteria</taxon>
        <taxon>Syntrophobacterales</taxon>
        <taxon>Syntrophobacteraceae</taxon>
        <taxon>Desulfacinum</taxon>
    </lineage>
</organism>
<evidence type="ECO:0000313" key="14">
    <source>
        <dbReference type="EMBL" id="SMC25209.1"/>
    </source>
</evidence>
<feature type="domain" description="Chromosomal replication initiator DnaA C-terminal" evidence="13">
    <location>
        <begin position="369"/>
        <end position="437"/>
    </location>
</feature>
<dbReference type="OrthoDB" id="9807019at2"/>
<feature type="region of interest" description="Domain IV, binds dsDNA" evidence="8">
    <location>
        <begin position="343"/>
        <end position="466"/>
    </location>
</feature>
<evidence type="ECO:0000256" key="10">
    <source>
        <dbReference type="RuleBase" id="RU000577"/>
    </source>
</evidence>
<dbReference type="GO" id="GO:0006275">
    <property type="term" value="P:regulation of DNA replication"/>
    <property type="evidence" value="ECO:0007669"/>
    <property type="project" value="UniProtKB-UniRule"/>
</dbReference>
<dbReference type="SMART" id="SM00760">
    <property type="entry name" value="Bac_DnaA_C"/>
    <property type="match status" value="1"/>
</dbReference>
<feature type="binding site" evidence="8">
    <location>
        <position position="169"/>
    </location>
    <ligand>
        <name>ATP</name>
        <dbReference type="ChEBI" id="CHEBI:30616"/>
    </ligand>
</feature>
<dbReference type="InterPro" id="IPR018312">
    <property type="entry name" value="Chromosome_initiator_DnaA_CS"/>
</dbReference>
<evidence type="ECO:0000256" key="1">
    <source>
        <dbReference type="ARBA" id="ARBA00006583"/>
    </source>
</evidence>
<dbReference type="InterPro" id="IPR003593">
    <property type="entry name" value="AAA+_ATPase"/>
</dbReference>
<dbReference type="SUPFAM" id="SSF48295">
    <property type="entry name" value="TrpR-like"/>
    <property type="match status" value="1"/>
</dbReference>
<evidence type="ECO:0000256" key="6">
    <source>
        <dbReference type="ARBA" id="ARBA00023121"/>
    </source>
</evidence>
<dbReference type="InterPro" id="IPR038454">
    <property type="entry name" value="DnaA_N_sf"/>
</dbReference>
<feature type="binding site" evidence="8">
    <location>
        <position position="171"/>
    </location>
    <ligand>
        <name>ATP</name>
        <dbReference type="ChEBI" id="CHEBI:30616"/>
    </ligand>
</feature>
<dbReference type="GO" id="GO:0005886">
    <property type="term" value="C:plasma membrane"/>
    <property type="evidence" value="ECO:0007669"/>
    <property type="project" value="TreeGrafter"/>
</dbReference>
<dbReference type="InterPro" id="IPR013317">
    <property type="entry name" value="DnaA_dom"/>
</dbReference>
<keyword evidence="15" id="KW-1185">Reference proteome</keyword>
<keyword evidence="2 8" id="KW-0963">Cytoplasm</keyword>
<dbReference type="InterPro" id="IPR013159">
    <property type="entry name" value="DnaA_C"/>
</dbReference>
<dbReference type="GO" id="GO:0008289">
    <property type="term" value="F:lipid binding"/>
    <property type="evidence" value="ECO:0007669"/>
    <property type="project" value="UniProtKB-KW"/>
</dbReference>
<keyword evidence="6 8" id="KW-0446">Lipid-binding</keyword>
<evidence type="ECO:0000256" key="7">
    <source>
        <dbReference type="ARBA" id="ARBA00023125"/>
    </source>
</evidence>
<dbReference type="Gene3D" id="3.40.50.300">
    <property type="entry name" value="P-loop containing nucleotide triphosphate hydrolases"/>
    <property type="match status" value="1"/>
</dbReference>
<feature type="binding site" evidence="8">
    <location>
        <position position="172"/>
    </location>
    <ligand>
        <name>ATP</name>
        <dbReference type="ChEBI" id="CHEBI:30616"/>
    </ligand>
</feature>
<evidence type="ECO:0000256" key="5">
    <source>
        <dbReference type="ARBA" id="ARBA00022840"/>
    </source>
</evidence>
<evidence type="ECO:0000256" key="3">
    <source>
        <dbReference type="ARBA" id="ARBA00022705"/>
    </source>
</evidence>
<feature type="domain" description="AAA+ ATPase" evidence="12">
    <location>
        <begin position="158"/>
        <end position="291"/>
    </location>
</feature>
<dbReference type="PANTHER" id="PTHR30050:SF2">
    <property type="entry name" value="CHROMOSOMAL REPLICATION INITIATOR PROTEIN DNAA"/>
    <property type="match status" value="1"/>
</dbReference>
<evidence type="ECO:0000259" key="13">
    <source>
        <dbReference type="SMART" id="SM00760"/>
    </source>
</evidence>
<gene>
    <name evidence="8" type="primary">dnaA</name>
    <name evidence="14" type="ORF">SAMN02746041_02245</name>
</gene>
<keyword evidence="5 8" id="KW-0067">ATP-binding</keyword>
<protein>
    <recommendedName>
        <fullName evidence="8 9">Chromosomal replication initiator protein DnaA</fullName>
    </recommendedName>
</protein>
<dbReference type="Pfam" id="PF00308">
    <property type="entry name" value="Bac_DnaA"/>
    <property type="match status" value="1"/>
</dbReference>
<dbReference type="EMBL" id="FWXF01000012">
    <property type="protein sequence ID" value="SMC25209.1"/>
    <property type="molecule type" value="Genomic_DNA"/>
</dbReference>
<dbReference type="PRINTS" id="PR00051">
    <property type="entry name" value="DNAA"/>
</dbReference>
<accession>A0A1W1XMJ2</accession>
<dbReference type="STRING" id="1121390.SAMN02746041_02245"/>
<dbReference type="SMART" id="SM00382">
    <property type="entry name" value="AAA"/>
    <property type="match status" value="1"/>
</dbReference>
<dbReference type="SUPFAM" id="SSF52540">
    <property type="entry name" value="P-loop containing nucleoside triphosphate hydrolases"/>
    <property type="match status" value="1"/>
</dbReference>
<keyword evidence="7 8" id="KW-0238">DNA-binding</keyword>
<dbReference type="Proteomes" id="UP000192783">
    <property type="component" value="Unassembled WGS sequence"/>
</dbReference>
<feature type="binding site" evidence="8">
    <location>
        <position position="173"/>
    </location>
    <ligand>
        <name>ATP</name>
        <dbReference type="ChEBI" id="CHEBI:30616"/>
    </ligand>
</feature>
<dbReference type="Pfam" id="PF08299">
    <property type="entry name" value="Bac_DnaA_C"/>
    <property type="match status" value="1"/>
</dbReference>
<sequence length="466" mass="53553">MENASRRIMDRMLKEWEAVQEGLKEGLSRGQYDLWVATLRFLQFDGHELVLGCRNALHRDWVQSHLVPRILTVGRDRFPRLKKVRLELISQDPLQEKDDGQEWQPPEEVPRQLSFADVGQKPRSPFNPRFTFDQFVVGRSNHFAYATCLAMAGQQNLFNQSIYLMADPGLGKSHLTHAVGNLLTTSQPDTRVRYVTAEQFANEMIRALKRDRIEDFKRRYRDGCDVLLLEKVEFFSGKRKIQDELVYTLDELLDRGRRIICTGKTAPQDIPRLNHELRSRLGGVLVAPIERPDFVTRKEIIQRKAAYDGVELPMEVAEFLADRITSDVRQLESCLVGILAKSSILGIPITLELAREVTQAMLDYLPSLSIPHIAEAVCANFGVSMEELRSRARHKQISQARQLAMYLCRKYTSESLNAIAQAFGRSHSTVIYSLKKVDRELARKNSQLRKRMEHVAHRIETRCLDG</sequence>